<name>A0A916S9H6_9BACI</name>
<dbReference type="Gene3D" id="3.90.960.10">
    <property type="entry name" value="YbaK/aminoacyl-tRNA synthetase-associated domain"/>
    <property type="match status" value="1"/>
</dbReference>
<evidence type="ECO:0000259" key="5">
    <source>
        <dbReference type="Pfam" id="PF04073"/>
    </source>
</evidence>
<evidence type="ECO:0000313" key="6">
    <source>
        <dbReference type="EMBL" id="GGA90090.1"/>
    </source>
</evidence>
<gene>
    <name evidence="6" type="primary">yjdI</name>
    <name evidence="6" type="ORF">GCM10008025_35860</name>
</gene>
<dbReference type="CDD" id="cd00002">
    <property type="entry name" value="YbaK_deacylase"/>
    <property type="match status" value="1"/>
</dbReference>
<dbReference type="GO" id="GO:0002161">
    <property type="term" value="F:aminoacyl-tRNA deacylase activity"/>
    <property type="evidence" value="ECO:0007669"/>
    <property type="project" value="InterPro"/>
</dbReference>
<feature type="domain" description="YbaK/aminoacyl-tRNA synthetase-associated" evidence="5">
    <location>
        <begin position="39"/>
        <end position="149"/>
    </location>
</feature>
<dbReference type="GO" id="GO:0006412">
    <property type="term" value="P:translation"/>
    <property type="evidence" value="ECO:0007669"/>
    <property type="project" value="UniProtKB-KW"/>
</dbReference>
<proteinExistence type="inferred from homology"/>
<dbReference type="RefSeq" id="WP_188386057.1">
    <property type="nucleotide sequence ID" value="NZ_BMEY01000026.1"/>
</dbReference>
<dbReference type="Proteomes" id="UP000613512">
    <property type="component" value="Unassembled WGS sequence"/>
</dbReference>
<dbReference type="InterPro" id="IPR007214">
    <property type="entry name" value="YbaK/aa-tRNA-synth-assoc-dom"/>
</dbReference>
<dbReference type="GO" id="GO:0016829">
    <property type="term" value="F:lyase activity"/>
    <property type="evidence" value="ECO:0007669"/>
    <property type="project" value="UniProtKB-KW"/>
</dbReference>
<dbReference type="PANTHER" id="PTHR30411">
    <property type="entry name" value="CYTOPLASMIC PROTEIN"/>
    <property type="match status" value="1"/>
</dbReference>
<evidence type="ECO:0000256" key="2">
    <source>
        <dbReference type="ARBA" id="ARBA00022917"/>
    </source>
</evidence>
<dbReference type="EC" id="4.2.-.-" evidence="4"/>
<evidence type="ECO:0000256" key="1">
    <source>
        <dbReference type="ARBA" id="ARBA00009798"/>
    </source>
</evidence>
<dbReference type="Pfam" id="PF04073">
    <property type="entry name" value="tRNA_edit"/>
    <property type="match status" value="1"/>
</dbReference>
<dbReference type="SUPFAM" id="SSF55826">
    <property type="entry name" value="YbaK/ProRS associated domain"/>
    <property type="match status" value="1"/>
</dbReference>
<dbReference type="InterPro" id="IPR004369">
    <property type="entry name" value="Prolyl-tRNA_editing_YbaK/EbsC"/>
</dbReference>
<keyword evidence="2 4" id="KW-0648">Protein biosynthesis</keyword>
<dbReference type="PANTHER" id="PTHR30411:SF0">
    <property type="entry name" value="CYS-TRNA(PRO)_CYS-TRNA(CYS) DEACYLASE YBAK"/>
    <property type="match status" value="1"/>
</dbReference>
<accession>A0A916S9H6</accession>
<dbReference type="PIRSF" id="PIRSF006181">
    <property type="entry name" value="EbsC_YbaK"/>
    <property type="match status" value="1"/>
</dbReference>
<organism evidence="6 7">
    <name type="scientific">Ornithinibacillus halotolerans</name>
    <dbReference type="NCBI Taxonomy" id="1274357"/>
    <lineage>
        <taxon>Bacteria</taxon>
        <taxon>Bacillati</taxon>
        <taxon>Bacillota</taxon>
        <taxon>Bacilli</taxon>
        <taxon>Bacillales</taxon>
        <taxon>Bacillaceae</taxon>
        <taxon>Ornithinibacillus</taxon>
    </lineage>
</organism>
<reference evidence="6" key="1">
    <citation type="journal article" date="2014" name="Int. J. Syst. Evol. Microbiol.">
        <title>Complete genome sequence of Corynebacterium casei LMG S-19264T (=DSM 44701T), isolated from a smear-ripened cheese.</title>
        <authorList>
            <consortium name="US DOE Joint Genome Institute (JGI-PGF)"/>
            <person name="Walter F."/>
            <person name="Albersmeier A."/>
            <person name="Kalinowski J."/>
            <person name="Ruckert C."/>
        </authorList>
    </citation>
    <scope>NUCLEOTIDE SEQUENCE</scope>
    <source>
        <strain evidence="6">CGMCC 1.12408</strain>
    </source>
</reference>
<dbReference type="InterPro" id="IPR036754">
    <property type="entry name" value="YbaK/aa-tRNA-synt-asso_dom_sf"/>
</dbReference>
<dbReference type="NCBIfam" id="TIGR00011">
    <property type="entry name" value="YbaK_EbsC"/>
    <property type="match status" value="1"/>
</dbReference>
<sequence length="162" mass="17822">MAKKLTKTNAVRLIEKNKVVYELISYEIEDGQAVDGISVSEKIGYPSEHVYKTLVATAGANQYFVFVLPVTEELDLKKAAKVVGEKKVEMIPVKELLGLTGYIRGGCSPIGMKKLFPTYIDTSAEKLDYMIVSAGKIGLQVKLAPQDLYNLCRGKFADLVNS</sequence>
<evidence type="ECO:0000313" key="7">
    <source>
        <dbReference type="Proteomes" id="UP000613512"/>
    </source>
</evidence>
<dbReference type="AlphaFoldDB" id="A0A916S9H6"/>
<dbReference type="EMBL" id="BMEY01000026">
    <property type="protein sequence ID" value="GGA90090.1"/>
    <property type="molecule type" value="Genomic_DNA"/>
</dbReference>
<evidence type="ECO:0000256" key="4">
    <source>
        <dbReference type="PIRNR" id="PIRNR006181"/>
    </source>
</evidence>
<comment type="similarity">
    <text evidence="1 4">Belongs to the prolyl-tRNA editing family. YbaK/EbsC subfamily.</text>
</comment>
<evidence type="ECO:0000256" key="3">
    <source>
        <dbReference type="ARBA" id="ARBA00023239"/>
    </source>
</evidence>
<keyword evidence="3 4" id="KW-0456">Lyase</keyword>
<reference evidence="6" key="2">
    <citation type="submission" date="2020-09" db="EMBL/GenBank/DDBJ databases">
        <authorList>
            <person name="Sun Q."/>
            <person name="Zhou Y."/>
        </authorList>
    </citation>
    <scope>NUCLEOTIDE SEQUENCE</scope>
    <source>
        <strain evidence="6">CGMCC 1.12408</strain>
    </source>
</reference>
<protein>
    <recommendedName>
        <fullName evidence="4">Cys-tRNA(Pro)/Cys-tRNA(Cys) deacylase</fullName>
        <ecNumber evidence="4">4.2.-.-</ecNumber>
    </recommendedName>
</protein>
<comment type="caution">
    <text evidence="6">The sequence shown here is derived from an EMBL/GenBank/DDBJ whole genome shotgun (WGS) entry which is preliminary data.</text>
</comment>
<keyword evidence="7" id="KW-1185">Reference proteome</keyword>